<evidence type="ECO:0000256" key="4">
    <source>
        <dbReference type="ARBA" id="ARBA00022837"/>
    </source>
</evidence>
<dbReference type="Gene3D" id="1.10.287.70">
    <property type="match status" value="1"/>
</dbReference>
<dbReference type="PROSITE" id="PS00018">
    <property type="entry name" value="EF_HAND_1"/>
    <property type="match status" value="1"/>
</dbReference>
<keyword evidence="12" id="KW-1185">Reference proteome</keyword>
<keyword evidence="4" id="KW-0106">Calcium</keyword>
<feature type="transmembrane region" description="Helical" evidence="9">
    <location>
        <begin position="1058"/>
        <end position="1078"/>
    </location>
</feature>
<keyword evidence="2 9" id="KW-0812">Transmembrane</keyword>
<evidence type="ECO:0000256" key="9">
    <source>
        <dbReference type="SAM" id="Phobius"/>
    </source>
</evidence>
<dbReference type="EMBL" id="CAXAMN010025417">
    <property type="protein sequence ID" value="CAK9094991.1"/>
    <property type="molecule type" value="Genomic_DNA"/>
</dbReference>
<accession>A0ABP0R723</accession>
<dbReference type="Proteomes" id="UP001642484">
    <property type="component" value="Unassembled WGS sequence"/>
</dbReference>
<evidence type="ECO:0000256" key="2">
    <source>
        <dbReference type="ARBA" id="ARBA00022692"/>
    </source>
</evidence>
<organism evidence="11 12">
    <name type="scientific">Durusdinium trenchii</name>
    <dbReference type="NCBI Taxonomy" id="1381693"/>
    <lineage>
        <taxon>Eukaryota</taxon>
        <taxon>Sar</taxon>
        <taxon>Alveolata</taxon>
        <taxon>Dinophyceae</taxon>
        <taxon>Suessiales</taxon>
        <taxon>Symbiodiniaceae</taxon>
        <taxon>Durusdinium</taxon>
    </lineage>
</organism>
<feature type="transmembrane region" description="Helical" evidence="9">
    <location>
        <begin position="866"/>
        <end position="883"/>
    </location>
</feature>
<evidence type="ECO:0000256" key="3">
    <source>
        <dbReference type="ARBA" id="ARBA00022741"/>
    </source>
</evidence>
<gene>
    <name evidence="11" type="ORF">CCMP2556_LOCUS45272</name>
</gene>
<dbReference type="Pfam" id="PF00520">
    <property type="entry name" value="Ion_trans"/>
    <property type="match status" value="1"/>
</dbReference>
<dbReference type="Pfam" id="PF03630">
    <property type="entry name" value="Fumble"/>
    <property type="match status" value="1"/>
</dbReference>
<keyword evidence="6 9" id="KW-1133">Transmembrane helix</keyword>
<evidence type="ECO:0000256" key="1">
    <source>
        <dbReference type="ARBA" id="ARBA00004141"/>
    </source>
</evidence>
<sequence>MFVSPVRAWHSWYGQEQDEGANSFSGISSLKARGPTLSGVSGVWKRATGGTGRHGLEAFRIIRLTRILKTAQLVRIFRFVMGGIGDPLDERPKVSWASWEPQRTLFMSIAGGVSWEEPIFVLIEISTWWHLGSMEGQESHLQKLRELFSKLGDEQLGFPPKSTGAITFGVFEEKIRAPAVRDYFETLGLDVWDPWSFFKLLDTDGGRHQPTVFITRKDGGLSHETGLPGRSPLCFVRTSFDISTSNGFHLMVFQFAFPGFSSARRLGMRDVAAKMRWPRIRQVRVGADDEYASLDTADLQALALERGLPVRCGERKEVLLPLLRGYDIGQRAGSFLHALSDERDEVEVGLGSKQTTPVSSMRSVLQNIRDSPGHMGCDIGESFAKMVIAYQEGQSEEDMFPEKFGSSGRFLLRRLSILDESFLLTFLSGSTADFEAAAAQLERTSREGCLGLAQLRAPAAPVSPSRQSDEKLAGSGTAYCRMATSKAAGNFAPHFCEVLQVDLEPLHEMRPLLDGFFLLAQGSHSREGSLMDQEIFTIGEDGGVISRSWPEPLFPLILVVMGSGVSILRVNSFNPGDYARMGGTGCGGGTFLALARRLTSANTLEEALEMAAAGNASNLDTLVSDIDGTEGSLMPSLHGDITACNFGKLSKANSSQNCSEKDVARSLLQMVTEQSVLLAFSHARMAGCMNRVFFVGSFLDQKNAITRQAIGLTAQNLGGGSAYFMRHSEFLGALGSLGGHVAEGGGLLGQAHDLLAHQGASWTVTNMIPSRVTGMFNSHSAEDMLIKQRALTTHELHMQMSFKQAKAEDSRCHIKFCRILFNIVENPLFDMFFALVVMLNAVFLGIDMQMRISDPTSQSVPLDFAQFIFGMLFTMELGVRFAVVGARQLLCSKDWPWTLLDITVVTGIIWETALDAATATKGMSKTAPTSSSLTVFRILRVTRIVKVLQLTRIFRFVAALRTLVQSILHTLKALYWALLLLSLIVYVFALLFCETVNDMKYSEGGVALDEGTLWAMNSYFRSLPITMLTLFMSIAGGVDWEDPLLAVSAVSPWWTLLFLFYISFTYFAVLNVVTAVFCQSAIEAASNDHATAVQKMVDNKEVHLQKLRALFSELGDESTGAITFGVFEEKMRSPAVRNYFETLGLDVWDPWSFFKLLDSDGGGSVEREEFFMGCLRFSGQARAMDVGKIIQDQSWILRNQGRFQSYMETELRKLREDMKPGFQCKWCSRQI</sequence>
<feature type="transmembrane region" description="Helical" evidence="9">
    <location>
        <begin position="828"/>
        <end position="846"/>
    </location>
</feature>
<evidence type="ECO:0000259" key="10">
    <source>
        <dbReference type="Pfam" id="PF00520"/>
    </source>
</evidence>
<dbReference type="InterPro" id="IPR027359">
    <property type="entry name" value="Volt_channel_dom_sf"/>
</dbReference>
<keyword evidence="7" id="KW-0173">Coenzyme A biosynthesis</keyword>
<dbReference type="Gene3D" id="3.30.420.40">
    <property type="match status" value="1"/>
</dbReference>
<evidence type="ECO:0000256" key="5">
    <source>
        <dbReference type="ARBA" id="ARBA00022840"/>
    </source>
</evidence>
<keyword evidence="3" id="KW-0547">Nucleotide-binding</keyword>
<feature type="transmembrane region" description="Helical" evidence="9">
    <location>
        <begin position="1019"/>
        <end position="1038"/>
    </location>
</feature>
<dbReference type="SUPFAM" id="SSF81324">
    <property type="entry name" value="Voltage-gated potassium channels"/>
    <property type="match status" value="1"/>
</dbReference>
<evidence type="ECO:0000256" key="7">
    <source>
        <dbReference type="ARBA" id="ARBA00022993"/>
    </source>
</evidence>
<dbReference type="InterPro" id="IPR004567">
    <property type="entry name" value="Type_II_PanK"/>
</dbReference>
<feature type="transmembrane region" description="Helical" evidence="9">
    <location>
        <begin position="974"/>
        <end position="993"/>
    </location>
</feature>
<proteinExistence type="predicted"/>
<evidence type="ECO:0000256" key="8">
    <source>
        <dbReference type="ARBA" id="ARBA00023136"/>
    </source>
</evidence>
<evidence type="ECO:0000313" key="11">
    <source>
        <dbReference type="EMBL" id="CAK9094991.1"/>
    </source>
</evidence>
<reference evidence="11 12" key="1">
    <citation type="submission" date="2024-02" db="EMBL/GenBank/DDBJ databases">
        <authorList>
            <person name="Chen Y."/>
            <person name="Shah S."/>
            <person name="Dougan E. K."/>
            <person name="Thang M."/>
            <person name="Chan C."/>
        </authorList>
    </citation>
    <scope>NUCLEOTIDE SEQUENCE [LARGE SCALE GENOMIC DNA]</scope>
</reference>
<dbReference type="InterPro" id="IPR005821">
    <property type="entry name" value="Ion_trans_dom"/>
</dbReference>
<dbReference type="Gene3D" id="1.20.120.350">
    <property type="entry name" value="Voltage-gated potassium channels. Chain C"/>
    <property type="match status" value="1"/>
</dbReference>
<protein>
    <recommendedName>
        <fullName evidence="10">Ion transport domain-containing protein</fullName>
    </recommendedName>
</protein>
<evidence type="ECO:0000313" key="12">
    <source>
        <dbReference type="Proteomes" id="UP001642484"/>
    </source>
</evidence>
<dbReference type="InterPro" id="IPR011992">
    <property type="entry name" value="EF-hand-dom_pair"/>
</dbReference>
<dbReference type="SUPFAM" id="SSF47473">
    <property type="entry name" value="EF-hand"/>
    <property type="match status" value="1"/>
</dbReference>
<dbReference type="PANTHER" id="PTHR12280:SF20">
    <property type="entry name" value="4'-PHOSPHOPANTETHEINE PHOSPHATASE"/>
    <property type="match status" value="1"/>
</dbReference>
<comment type="caution">
    <text evidence="11">The sequence shown here is derived from an EMBL/GenBank/DDBJ whole genome shotgun (WGS) entry which is preliminary data.</text>
</comment>
<keyword evidence="5" id="KW-0067">ATP-binding</keyword>
<dbReference type="SUPFAM" id="SSF53067">
    <property type="entry name" value="Actin-like ATPase domain"/>
    <property type="match status" value="1"/>
</dbReference>
<comment type="subcellular location">
    <subcellularLocation>
        <location evidence="1">Membrane</location>
        <topology evidence="1">Multi-pass membrane protein</topology>
    </subcellularLocation>
</comment>
<name>A0ABP0R723_9DINO</name>
<feature type="domain" description="Ion transport" evidence="10">
    <location>
        <begin position="827"/>
        <end position="1077"/>
    </location>
</feature>
<dbReference type="PANTHER" id="PTHR12280">
    <property type="entry name" value="PANTOTHENATE KINASE"/>
    <property type="match status" value="1"/>
</dbReference>
<evidence type="ECO:0000256" key="6">
    <source>
        <dbReference type="ARBA" id="ARBA00022989"/>
    </source>
</evidence>
<dbReference type="InterPro" id="IPR043129">
    <property type="entry name" value="ATPase_NBD"/>
</dbReference>
<dbReference type="InterPro" id="IPR018247">
    <property type="entry name" value="EF_Hand_1_Ca_BS"/>
</dbReference>
<keyword evidence="8 9" id="KW-0472">Membrane</keyword>